<feature type="domain" description="ATPase BadF/BadG/BcrA/BcrD type" evidence="1">
    <location>
        <begin position="5"/>
        <end position="285"/>
    </location>
</feature>
<dbReference type="PANTHER" id="PTHR43190">
    <property type="entry name" value="N-ACETYL-D-GLUCOSAMINE KINASE"/>
    <property type="match status" value="1"/>
</dbReference>
<dbReference type="KEGG" id="epl:P4G45_11435"/>
<dbReference type="EMBL" id="CP121195">
    <property type="protein sequence ID" value="XBH12303.1"/>
    <property type="molecule type" value="Genomic_DNA"/>
</dbReference>
<dbReference type="RefSeq" id="WP_348266608.1">
    <property type="nucleotide sequence ID" value="NZ_CP121194.1"/>
</dbReference>
<evidence type="ECO:0000313" key="2">
    <source>
        <dbReference type="EMBL" id="XBH09099.1"/>
    </source>
</evidence>
<dbReference type="InterPro" id="IPR002731">
    <property type="entry name" value="ATPase_BadF"/>
</dbReference>
<organism evidence="3">
    <name type="scientific">Edaphobacter paludis</name>
    <dbReference type="NCBI Taxonomy" id="3035702"/>
    <lineage>
        <taxon>Bacteria</taxon>
        <taxon>Pseudomonadati</taxon>
        <taxon>Acidobacteriota</taxon>
        <taxon>Terriglobia</taxon>
        <taxon>Terriglobales</taxon>
        <taxon>Acidobacteriaceae</taxon>
        <taxon>Edaphobacter</taxon>
    </lineage>
</organism>
<dbReference type="AlphaFoldDB" id="A0AAU7D514"/>
<dbReference type="InterPro" id="IPR052519">
    <property type="entry name" value="Euk-type_GlcNAc_Kinase"/>
</dbReference>
<dbReference type="Pfam" id="PF01869">
    <property type="entry name" value="BcrAD_BadFG"/>
    <property type="match status" value="1"/>
</dbReference>
<evidence type="ECO:0000259" key="1">
    <source>
        <dbReference type="Pfam" id="PF01869"/>
    </source>
</evidence>
<sequence>MAYFIGIDAGGTKTRCVLADETKVLGRAECGSIKLMRVGEAEATARLRRLLEETATAAGVSLQEVTRSCVGIGGFSIPAVREWCHSQMKAMVSGEVEVCGDEEIALDAAFQGGPGILVVSGTGSIFVGRSADGTMYHVGGWGPVLADEGSGWWIGLEAVRSGFWARDRGIKTNLLTEVQSFWGLGSLGELVEKGNDRPGPDFAALVPLVVRCAEAGDEMARAVLERAGADLAELVTLVAVKMMETSGESKDPIGVAYVGSILEHVTIVREAMIAALAESAPQVHVLDGAVNSLEGALWRARTAAGMMCVG</sequence>
<dbReference type="SUPFAM" id="SSF53067">
    <property type="entry name" value="Actin-like ATPase domain"/>
    <property type="match status" value="2"/>
</dbReference>
<evidence type="ECO:0000313" key="3">
    <source>
        <dbReference type="EMBL" id="XBH12303.1"/>
    </source>
</evidence>
<name>A0AAU7D514_9BACT</name>
<dbReference type="Gene3D" id="3.30.420.40">
    <property type="match status" value="2"/>
</dbReference>
<accession>A0AAU7D514</accession>
<dbReference type="PANTHER" id="PTHR43190:SF3">
    <property type="entry name" value="N-ACETYL-D-GLUCOSAMINE KINASE"/>
    <property type="match status" value="1"/>
</dbReference>
<gene>
    <name evidence="2" type="ORF">P4G45_11435</name>
    <name evidence="3" type="ORF">P8936_11380</name>
</gene>
<dbReference type="CDD" id="cd24007">
    <property type="entry name" value="ASKHA_NBD_eukNAGK-like"/>
    <property type="match status" value="1"/>
</dbReference>
<dbReference type="InterPro" id="IPR043129">
    <property type="entry name" value="ATPase_NBD"/>
</dbReference>
<dbReference type="EMBL" id="CP121194">
    <property type="protein sequence ID" value="XBH09099.1"/>
    <property type="molecule type" value="Genomic_DNA"/>
</dbReference>
<accession>A0AAU7CVS6</accession>
<reference evidence="3" key="1">
    <citation type="submission" date="2023-03" db="EMBL/GenBank/DDBJ databases">
        <title>Edaphobacter sp.</title>
        <authorList>
            <person name="Huber K.J."/>
            <person name="Papendorf J."/>
            <person name="Pilke C."/>
            <person name="Bunk B."/>
            <person name="Sproeer C."/>
            <person name="Pester M."/>
        </authorList>
    </citation>
    <scope>NUCLEOTIDE SEQUENCE</scope>
    <source>
        <strain evidence="2">DSM 109919</strain>
        <strain evidence="3">DSM 109920</strain>
    </source>
</reference>
<protein>
    <submittedName>
        <fullName evidence="3">BadF/BadG/BcrA/BcrD ATPase family protein</fullName>
    </submittedName>
</protein>
<proteinExistence type="predicted"/>